<keyword evidence="5 6" id="KW-0472">Membrane</keyword>
<name>A0A0B9ABZ4_9SPHN</name>
<evidence type="ECO:0000256" key="4">
    <source>
        <dbReference type="ARBA" id="ARBA00022989"/>
    </source>
</evidence>
<feature type="transmembrane region" description="Helical" evidence="6">
    <location>
        <begin position="165"/>
        <end position="185"/>
    </location>
</feature>
<dbReference type="Proteomes" id="UP000031338">
    <property type="component" value="Unassembled WGS sequence"/>
</dbReference>
<keyword evidence="4 6" id="KW-1133">Transmembrane helix</keyword>
<dbReference type="PROSITE" id="PS50895">
    <property type="entry name" value="SURF1"/>
    <property type="match status" value="1"/>
</dbReference>
<dbReference type="InterPro" id="IPR045214">
    <property type="entry name" value="Surf1/Surf4"/>
</dbReference>
<dbReference type="Pfam" id="PF02104">
    <property type="entry name" value="SURF1"/>
    <property type="match status" value="1"/>
</dbReference>
<dbReference type="InterPro" id="IPR002994">
    <property type="entry name" value="Surf1/Shy1"/>
</dbReference>
<comment type="caution">
    <text evidence="7">The sequence shown here is derived from an EMBL/GenBank/DDBJ whole genome shotgun (WGS) entry which is preliminary data.</text>
</comment>
<dbReference type="PANTHER" id="PTHR23427:SF2">
    <property type="entry name" value="SURFEIT LOCUS PROTEIN 1"/>
    <property type="match status" value="1"/>
</dbReference>
<evidence type="ECO:0000256" key="5">
    <source>
        <dbReference type="ARBA" id="ARBA00023136"/>
    </source>
</evidence>
<organism evidence="7 8">
    <name type="scientific">Novosphingobium subterraneum</name>
    <dbReference type="NCBI Taxonomy" id="48936"/>
    <lineage>
        <taxon>Bacteria</taxon>
        <taxon>Pseudomonadati</taxon>
        <taxon>Pseudomonadota</taxon>
        <taxon>Alphaproteobacteria</taxon>
        <taxon>Sphingomonadales</taxon>
        <taxon>Sphingomonadaceae</taxon>
        <taxon>Novosphingobium</taxon>
    </lineage>
</organism>
<keyword evidence="8" id="KW-1185">Reference proteome</keyword>
<sequence length="197" mass="21636">MRRVPIVSTVIVIAAILTMIGLGVWQLERLQWKQNLMAHYVAAMANPAAVPFPSADPQQTEAVLFRRSSVTCRFTSDWNSIAGRNGKDQAGYVHVVLCGIDGNKTAYVQVGWTQGPQHPEWEGGEVSGLIVPYMDGNARLIADPAVSGFEASAKPNPSDIPNNHLAYAVQWFFFAGVAQIIYALALRKRWRERGSPS</sequence>
<gene>
    <name evidence="7" type="ORF">NJ75_01318</name>
</gene>
<reference evidence="7 8" key="1">
    <citation type="submission" date="2014-10" db="EMBL/GenBank/DDBJ databases">
        <title>Draft genome sequence of Novosphingobium subterraneum DSM 12447.</title>
        <authorList>
            <person name="Gan H.M."/>
            <person name="Gan H.Y."/>
            <person name="Savka M.A."/>
        </authorList>
    </citation>
    <scope>NUCLEOTIDE SEQUENCE [LARGE SCALE GENOMIC DNA]</scope>
    <source>
        <strain evidence="7 8">DSM 12447</strain>
    </source>
</reference>
<comment type="subcellular location">
    <subcellularLocation>
        <location evidence="6">Cell membrane</location>
        <topology evidence="6">Multi-pass membrane protein</topology>
    </subcellularLocation>
    <subcellularLocation>
        <location evidence="1">Membrane</location>
    </subcellularLocation>
</comment>
<keyword evidence="3 6" id="KW-0812">Transmembrane</keyword>
<dbReference type="RefSeq" id="WP_039332661.1">
    <property type="nucleotide sequence ID" value="NZ_JRVC01000005.1"/>
</dbReference>
<comment type="similarity">
    <text evidence="2 6">Belongs to the SURF1 family.</text>
</comment>
<evidence type="ECO:0000256" key="3">
    <source>
        <dbReference type="ARBA" id="ARBA00022692"/>
    </source>
</evidence>
<evidence type="ECO:0000313" key="7">
    <source>
        <dbReference type="EMBL" id="KHS48129.1"/>
    </source>
</evidence>
<dbReference type="EMBL" id="JRVC01000005">
    <property type="protein sequence ID" value="KHS48129.1"/>
    <property type="molecule type" value="Genomic_DNA"/>
</dbReference>
<dbReference type="PATRIC" id="fig|48936.3.peg.1318"/>
<dbReference type="CDD" id="cd06662">
    <property type="entry name" value="SURF1"/>
    <property type="match status" value="1"/>
</dbReference>
<keyword evidence="6" id="KW-1003">Cell membrane</keyword>
<feature type="transmembrane region" description="Helical" evidence="6">
    <location>
        <begin position="7"/>
        <end position="27"/>
    </location>
</feature>
<evidence type="ECO:0000256" key="1">
    <source>
        <dbReference type="ARBA" id="ARBA00004370"/>
    </source>
</evidence>
<dbReference type="GO" id="GO:0005886">
    <property type="term" value="C:plasma membrane"/>
    <property type="evidence" value="ECO:0007669"/>
    <property type="project" value="UniProtKB-SubCell"/>
</dbReference>
<accession>A0A0B9ABZ4</accession>
<dbReference type="PANTHER" id="PTHR23427">
    <property type="entry name" value="SURFEIT LOCUS PROTEIN"/>
    <property type="match status" value="1"/>
</dbReference>
<dbReference type="STRING" id="48936.NJ75_01318"/>
<evidence type="ECO:0000256" key="2">
    <source>
        <dbReference type="ARBA" id="ARBA00007165"/>
    </source>
</evidence>
<dbReference type="AlphaFoldDB" id="A0A0B9ABZ4"/>
<evidence type="ECO:0000256" key="6">
    <source>
        <dbReference type="RuleBase" id="RU363076"/>
    </source>
</evidence>
<proteinExistence type="inferred from homology"/>
<evidence type="ECO:0000313" key="8">
    <source>
        <dbReference type="Proteomes" id="UP000031338"/>
    </source>
</evidence>
<protein>
    <recommendedName>
        <fullName evidence="6">SURF1-like protein</fullName>
    </recommendedName>
</protein>